<keyword evidence="2 7" id="KW-0812">Transmembrane</keyword>
<evidence type="ECO:0000256" key="5">
    <source>
        <dbReference type="ARBA" id="ARBA00038359"/>
    </source>
</evidence>
<feature type="transmembrane region" description="Helical" evidence="7">
    <location>
        <begin position="62"/>
        <end position="85"/>
    </location>
</feature>
<organism evidence="9 10">
    <name type="scientific">Byssochlamys spectabilis (strain No. 5 / NBRC 109023)</name>
    <name type="common">Paecilomyces variotii</name>
    <dbReference type="NCBI Taxonomy" id="1356009"/>
    <lineage>
        <taxon>Eukaryota</taxon>
        <taxon>Fungi</taxon>
        <taxon>Dikarya</taxon>
        <taxon>Ascomycota</taxon>
        <taxon>Pezizomycotina</taxon>
        <taxon>Eurotiomycetes</taxon>
        <taxon>Eurotiomycetidae</taxon>
        <taxon>Eurotiales</taxon>
        <taxon>Thermoascaceae</taxon>
        <taxon>Paecilomyces</taxon>
    </lineage>
</organism>
<evidence type="ECO:0000256" key="1">
    <source>
        <dbReference type="ARBA" id="ARBA00004141"/>
    </source>
</evidence>
<dbReference type="GO" id="GO:0016020">
    <property type="term" value="C:membrane"/>
    <property type="evidence" value="ECO:0007669"/>
    <property type="project" value="UniProtKB-SubCell"/>
</dbReference>
<comment type="subcellular location">
    <subcellularLocation>
        <location evidence="1">Membrane</location>
        <topology evidence="1">Multi-pass membrane protein</topology>
    </subcellularLocation>
</comment>
<evidence type="ECO:0000256" key="3">
    <source>
        <dbReference type="ARBA" id="ARBA00022989"/>
    </source>
</evidence>
<comment type="caution">
    <text evidence="9">The sequence shown here is derived from an EMBL/GenBank/DDBJ whole genome shotgun (WGS) entry which is preliminary data.</text>
</comment>
<dbReference type="PANTHER" id="PTHR33048">
    <property type="entry name" value="PTH11-LIKE INTEGRAL MEMBRANE PROTEIN (AFU_ORTHOLOGUE AFUA_5G11245)"/>
    <property type="match status" value="1"/>
</dbReference>
<evidence type="ECO:0000259" key="8">
    <source>
        <dbReference type="Pfam" id="PF20684"/>
    </source>
</evidence>
<dbReference type="InterPro" id="IPR052337">
    <property type="entry name" value="SAT4-like"/>
</dbReference>
<feature type="transmembrane region" description="Helical" evidence="7">
    <location>
        <begin position="105"/>
        <end position="128"/>
    </location>
</feature>
<dbReference type="EMBL" id="BAUL01000016">
    <property type="protein sequence ID" value="GAD92064.1"/>
    <property type="molecule type" value="Genomic_DNA"/>
</dbReference>
<accession>V5F866</accession>
<name>V5F866_BYSSN</name>
<evidence type="ECO:0000256" key="7">
    <source>
        <dbReference type="SAM" id="Phobius"/>
    </source>
</evidence>
<dbReference type="Pfam" id="PF20684">
    <property type="entry name" value="Fung_rhodopsin"/>
    <property type="match status" value="1"/>
</dbReference>
<keyword evidence="10" id="KW-1185">Reference proteome</keyword>
<sequence>MAALDFIQDATTQVSNRDQAPDRSVNVINNATQSLCIIFMSIFWGLRVFARTRVLNGFNKEDMLCTGAYILGTCYSIIALIMGHFGGGLHIDDVPKQHIIPFEKTVYVTMVMYGPTAFLTKTSLLLIMTRVFSPYKKTVIFIYVILGVMLAYYVPAVIVKIRICSPISYFWTKSGNGSCLNEGAIILADAVVSVVSDLVVLLLPLPLTLSLQMPFKKKMRVMGILGAGGLACASSIIRLIFIINFGNSPDGTYQFMRINMFGNAEISIGVICACLPALSALITTYVREYSSGKYSSGKGTHPSGHEMSRMRNTRSDTKGSKHRMSILDVGSDQDILIKNAQGEPKIETSIQGDTERQPGHHGSMEGIGIMRTVDVQTTVVNKQ</sequence>
<dbReference type="InParanoid" id="V5F866"/>
<dbReference type="Proteomes" id="UP000018001">
    <property type="component" value="Unassembled WGS sequence"/>
</dbReference>
<dbReference type="AlphaFoldDB" id="V5F866"/>
<keyword evidence="4 7" id="KW-0472">Membrane</keyword>
<dbReference type="HOGENOM" id="CLU_028200_12_3_1"/>
<feature type="transmembrane region" description="Helical" evidence="7">
    <location>
        <begin position="31"/>
        <end position="50"/>
    </location>
</feature>
<feature type="region of interest" description="Disordered" evidence="6">
    <location>
        <begin position="343"/>
        <end position="365"/>
    </location>
</feature>
<evidence type="ECO:0000313" key="9">
    <source>
        <dbReference type="EMBL" id="GAD92064.1"/>
    </source>
</evidence>
<protein>
    <submittedName>
        <fullName evidence="9">Integral membrane protein</fullName>
    </submittedName>
</protein>
<feature type="transmembrane region" description="Helical" evidence="7">
    <location>
        <begin position="140"/>
        <end position="163"/>
    </location>
</feature>
<dbReference type="OrthoDB" id="5342292at2759"/>
<feature type="transmembrane region" description="Helical" evidence="7">
    <location>
        <begin position="266"/>
        <end position="286"/>
    </location>
</feature>
<dbReference type="eggNOG" id="ENOG502S18A">
    <property type="taxonomic scope" value="Eukaryota"/>
</dbReference>
<reference evidence="10" key="1">
    <citation type="journal article" date="2014" name="Genome Announc.">
        <title>Draft genome sequence of the formaldehyde-resistant fungus Byssochlamys spectabilis No. 5 (anamorph Paecilomyces variotii No. 5) (NBRC109023).</title>
        <authorList>
            <person name="Oka T."/>
            <person name="Ekino K."/>
            <person name="Fukuda K."/>
            <person name="Nomura Y."/>
        </authorList>
    </citation>
    <scope>NUCLEOTIDE SEQUENCE [LARGE SCALE GENOMIC DNA]</scope>
    <source>
        <strain evidence="10">No. 5 / NBRC 109023</strain>
    </source>
</reference>
<feature type="transmembrane region" description="Helical" evidence="7">
    <location>
        <begin position="221"/>
        <end position="246"/>
    </location>
</feature>
<feature type="domain" description="Rhodopsin" evidence="8">
    <location>
        <begin position="46"/>
        <end position="283"/>
    </location>
</feature>
<feature type="region of interest" description="Disordered" evidence="6">
    <location>
        <begin position="292"/>
        <end position="323"/>
    </location>
</feature>
<gene>
    <name evidence="9" type="ORF">PVAR5_0650</name>
</gene>
<comment type="similarity">
    <text evidence="5">Belongs to the SAT4 family.</text>
</comment>
<evidence type="ECO:0000313" key="10">
    <source>
        <dbReference type="Proteomes" id="UP000018001"/>
    </source>
</evidence>
<evidence type="ECO:0000256" key="4">
    <source>
        <dbReference type="ARBA" id="ARBA00023136"/>
    </source>
</evidence>
<evidence type="ECO:0000256" key="2">
    <source>
        <dbReference type="ARBA" id="ARBA00022692"/>
    </source>
</evidence>
<feature type="compositionally biased region" description="Basic and acidic residues" evidence="6">
    <location>
        <begin position="303"/>
        <end position="319"/>
    </location>
</feature>
<keyword evidence="3 7" id="KW-1133">Transmembrane helix</keyword>
<dbReference type="PANTHER" id="PTHR33048:SF159">
    <property type="entry name" value="MEMBRANE PROTEIN, PUTATIVE (AFU_ORTHOLOGUE AFUA_5G02860)-RELATED"/>
    <property type="match status" value="1"/>
</dbReference>
<proteinExistence type="inferred from homology"/>
<evidence type="ECO:0000256" key="6">
    <source>
        <dbReference type="SAM" id="MobiDB-lite"/>
    </source>
</evidence>
<feature type="transmembrane region" description="Helical" evidence="7">
    <location>
        <begin position="183"/>
        <end position="209"/>
    </location>
</feature>
<dbReference type="InterPro" id="IPR049326">
    <property type="entry name" value="Rhodopsin_dom_fungi"/>
</dbReference>